<protein>
    <submittedName>
        <fullName evidence="1">Uncharacterized protein</fullName>
    </submittedName>
</protein>
<dbReference type="Proteomes" id="UP001732700">
    <property type="component" value="Chromosome 5C"/>
</dbReference>
<accession>A0ACD5Y711</accession>
<proteinExistence type="predicted"/>
<organism evidence="1 2">
    <name type="scientific">Avena sativa</name>
    <name type="common">Oat</name>
    <dbReference type="NCBI Taxonomy" id="4498"/>
    <lineage>
        <taxon>Eukaryota</taxon>
        <taxon>Viridiplantae</taxon>
        <taxon>Streptophyta</taxon>
        <taxon>Embryophyta</taxon>
        <taxon>Tracheophyta</taxon>
        <taxon>Spermatophyta</taxon>
        <taxon>Magnoliopsida</taxon>
        <taxon>Liliopsida</taxon>
        <taxon>Poales</taxon>
        <taxon>Poaceae</taxon>
        <taxon>BOP clade</taxon>
        <taxon>Pooideae</taxon>
        <taxon>Poodae</taxon>
        <taxon>Poeae</taxon>
        <taxon>Poeae Chloroplast Group 1 (Aveneae type)</taxon>
        <taxon>Aveninae</taxon>
        <taxon>Avena</taxon>
    </lineage>
</organism>
<evidence type="ECO:0000313" key="1">
    <source>
        <dbReference type="EnsemblPlants" id="AVESA.00010b.r2.5CG0925070.1.CDS"/>
    </source>
</evidence>
<dbReference type="EnsemblPlants" id="AVESA.00010b.r2.5CG0925070.1">
    <property type="protein sequence ID" value="AVESA.00010b.r2.5CG0925070.1.CDS"/>
    <property type="gene ID" value="AVESA.00010b.r2.5CG0925070"/>
</dbReference>
<sequence>MRLTVRVIAARNLRAMDFNGFSDPYVKLQVGKQRFKTKVVKMNLNPEWDQEFSFAVADVREVLKLDVYDEDLIGIDDFLGQVKVPLEDLLAAENLSLGQRWYQLLPKTKSDKAVDCGEICVVISLETAGATRSWSDAAELTGIQKQYSLSSSQSTGSSAALAYQESEASKEDNVNESSDGGRSKKYSDEPEIPEEDEEGIDQTAADDRFDVIRNEISNGAETLKTEKIDRPSLVDRVYQMFKKTDDLSSTSMAKTEAAEEVQQAPAGVEVPVSQTDDMSSDAPFDELLRSFESRHEGVEMPVNLQGILVNQSYFTSPGDLNNLLFSPDSDFRQTLVQIQGCTDCKTEPWRTDNDGESLKRVVTYTTAPSKLIKAVKATEEQSYLKADGKEFSVLTSASTPDVPCGTYFRTEILFRIMPGPELDSEQQTSHLVISWRMNFLQSTMLKSMIENGARQGLEQSYAQFSDLLAEKIKPIDVEDTGSDKEQVLASLQGGQESDWKIAFLYFCNFGVLSSLFVALYIVVHVSLVNSGAVQGLEFPGLDLPDSLSEIVMGGLLFLQVQHIFKKIMCFFQAREQKVGDHGVKAKGDGWLLTVALIEGTKFAPVDATGFSDPYVVFTCNGKTKTSSIKFQTLEPQWNDIFEFDAMDDPPSVMNVHVYDFDGPFDEVTSLGHAEINFVKSNLSELADVWIPLQGNLAKSRQSKLHLRIFLNNSKGTGMVTEYLSKMEKEVGKKMPLRSPRTNTAFQELFSLPAEEFLISSFTCYLKRKLPTQGHLFLSPRTIGFYSSMFGRKTKFFFLWEDIEDIQAIPQSISSWNPSITITLHTGRGMDAKHGAKSIESGKLKFSLTSFASFSVANRTIMALWKARSLSSEFKVQIAEEQSQNKSLESEDSGIFVGVEDSKSLQMSEVFSSTISANMNSLMEVFEGGSLEMRVMEKVGCLKYSATQWESVGSCLKPDESQRQIHYKFSRKLSPVGGEVTGTQLKSPMPNKKGWIIEEVMELQGVLLGDFFTLHIKYQIEDLAPKQKGCSVQVYLGIEWSKSTRHQKRIEKNVLSSSSSRLKEMFSLASKQLPHSR</sequence>
<reference evidence="1" key="1">
    <citation type="submission" date="2021-05" db="EMBL/GenBank/DDBJ databases">
        <authorList>
            <person name="Scholz U."/>
            <person name="Mascher M."/>
            <person name="Fiebig A."/>
        </authorList>
    </citation>
    <scope>NUCLEOTIDE SEQUENCE [LARGE SCALE GENOMIC DNA]</scope>
</reference>
<keyword evidence="2" id="KW-1185">Reference proteome</keyword>
<evidence type="ECO:0000313" key="2">
    <source>
        <dbReference type="Proteomes" id="UP001732700"/>
    </source>
</evidence>
<reference evidence="1" key="2">
    <citation type="submission" date="2025-09" db="UniProtKB">
        <authorList>
            <consortium name="EnsemblPlants"/>
        </authorList>
    </citation>
    <scope>IDENTIFICATION</scope>
</reference>
<name>A0ACD5Y711_AVESA</name>